<protein>
    <recommendedName>
        <fullName evidence="7">Rhodopsin domain-containing protein</fullName>
    </recommendedName>
</protein>
<sequence length="212" mass="23624">MPLDQNPRGRQAIVVTSAFNALALLVGLLRIYTRVFIVRYFGVEDGFTAFVLICSVGLTVTIAIQAKYGLGEHISQLSLPTIENSLKAFYASLIIYNLSLGLIKLSLLFQYKRIFPTKRFQIACWIVMGIVSAHATWAVFGSVFACFPVDAFWLKTKEATCLNQRAMWFTNAAINIFTDLVIIILPMPVVRSLNLEKRQKQALIAIFAIGGV</sequence>
<organism evidence="8 9">
    <name type="scientific">Periconia macrospinosa</name>
    <dbReference type="NCBI Taxonomy" id="97972"/>
    <lineage>
        <taxon>Eukaryota</taxon>
        <taxon>Fungi</taxon>
        <taxon>Dikarya</taxon>
        <taxon>Ascomycota</taxon>
        <taxon>Pezizomycotina</taxon>
        <taxon>Dothideomycetes</taxon>
        <taxon>Pleosporomycetidae</taxon>
        <taxon>Pleosporales</taxon>
        <taxon>Massarineae</taxon>
        <taxon>Periconiaceae</taxon>
        <taxon>Periconia</taxon>
    </lineage>
</organism>
<keyword evidence="3 6" id="KW-1133">Transmembrane helix</keyword>
<dbReference type="Pfam" id="PF20684">
    <property type="entry name" value="Fung_rhodopsin"/>
    <property type="match status" value="1"/>
</dbReference>
<name>A0A2V1E0V6_9PLEO</name>
<comment type="subcellular location">
    <subcellularLocation>
        <location evidence="1">Membrane</location>
        <topology evidence="1">Multi-pass membrane protein</topology>
    </subcellularLocation>
</comment>
<feature type="transmembrane region" description="Helical" evidence="6">
    <location>
        <begin position="45"/>
        <end position="68"/>
    </location>
</feature>
<evidence type="ECO:0000256" key="1">
    <source>
        <dbReference type="ARBA" id="ARBA00004141"/>
    </source>
</evidence>
<dbReference type="PANTHER" id="PTHR33048:SF47">
    <property type="entry name" value="INTEGRAL MEMBRANE PROTEIN-RELATED"/>
    <property type="match status" value="1"/>
</dbReference>
<evidence type="ECO:0000256" key="5">
    <source>
        <dbReference type="ARBA" id="ARBA00038359"/>
    </source>
</evidence>
<dbReference type="PANTHER" id="PTHR33048">
    <property type="entry name" value="PTH11-LIKE INTEGRAL MEMBRANE PROTEIN (AFU_ORTHOLOGUE AFUA_5G11245)"/>
    <property type="match status" value="1"/>
</dbReference>
<reference evidence="8 9" key="1">
    <citation type="journal article" date="2018" name="Sci. Rep.">
        <title>Comparative genomics provides insights into the lifestyle and reveals functional heterogeneity of dark septate endophytic fungi.</title>
        <authorList>
            <person name="Knapp D.G."/>
            <person name="Nemeth J.B."/>
            <person name="Barry K."/>
            <person name="Hainaut M."/>
            <person name="Henrissat B."/>
            <person name="Johnson J."/>
            <person name="Kuo A."/>
            <person name="Lim J.H.P."/>
            <person name="Lipzen A."/>
            <person name="Nolan M."/>
            <person name="Ohm R.A."/>
            <person name="Tamas L."/>
            <person name="Grigoriev I.V."/>
            <person name="Spatafora J.W."/>
            <person name="Nagy L.G."/>
            <person name="Kovacs G.M."/>
        </authorList>
    </citation>
    <scope>NUCLEOTIDE SEQUENCE [LARGE SCALE GENOMIC DNA]</scope>
    <source>
        <strain evidence="8 9">DSE2036</strain>
    </source>
</reference>
<dbReference type="InterPro" id="IPR049326">
    <property type="entry name" value="Rhodopsin_dom_fungi"/>
</dbReference>
<keyword evidence="2 6" id="KW-0812">Transmembrane</keyword>
<accession>A0A2V1E0V6</accession>
<evidence type="ECO:0000256" key="4">
    <source>
        <dbReference type="ARBA" id="ARBA00023136"/>
    </source>
</evidence>
<evidence type="ECO:0000256" key="2">
    <source>
        <dbReference type="ARBA" id="ARBA00022692"/>
    </source>
</evidence>
<evidence type="ECO:0000313" key="9">
    <source>
        <dbReference type="Proteomes" id="UP000244855"/>
    </source>
</evidence>
<dbReference type="Proteomes" id="UP000244855">
    <property type="component" value="Unassembled WGS sequence"/>
</dbReference>
<evidence type="ECO:0000256" key="6">
    <source>
        <dbReference type="SAM" id="Phobius"/>
    </source>
</evidence>
<comment type="similarity">
    <text evidence="5">Belongs to the SAT4 family.</text>
</comment>
<dbReference type="STRING" id="97972.A0A2V1E0V6"/>
<dbReference type="EMBL" id="KZ805324">
    <property type="protein sequence ID" value="PVI04147.1"/>
    <property type="molecule type" value="Genomic_DNA"/>
</dbReference>
<feature type="transmembrane region" description="Helical" evidence="6">
    <location>
        <begin position="167"/>
        <end position="190"/>
    </location>
</feature>
<feature type="transmembrane region" description="Helical" evidence="6">
    <location>
        <begin position="88"/>
        <end position="110"/>
    </location>
</feature>
<feature type="transmembrane region" description="Helical" evidence="6">
    <location>
        <begin position="12"/>
        <end position="33"/>
    </location>
</feature>
<dbReference type="GO" id="GO:0016020">
    <property type="term" value="C:membrane"/>
    <property type="evidence" value="ECO:0007669"/>
    <property type="project" value="UniProtKB-SubCell"/>
</dbReference>
<dbReference type="OrthoDB" id="444631at2759"/>
<proteinExistence type="inferred from homology"/>
<keyword evidence="9" id="KW-1185">Reference proteome</keyword>
<feature type="transmembrane region" description="Helical" evidence="6">
    <location>
        <begin position="122"/>
        <end position="147"/>
    </location>
</feature>
<keyword evidence="4 6" id="KW-0472">Membrane</keyword>
<evidence type="ECO:0000259" key="7">
    <source>
        <dbReference type="Pfam" id="PF20684"/>
    </source>
</evidence>
<evidence type="ECO:0000313" key="8">
    <source>
        <dbReference type="EMBL" id="PVI04147.1"/>
    </source>
</evidence>
<feature type="domain" description="Rhodopsin" evidence="7">
    <location>
        <begin position="29"/>
        <end position="211"/>
    </location>
</feature>
<evidence type="ECO:0000256" key="3">
    <source>
        <dbReference type="ARBA" id="ARBA00022989"/>
    </source>
</evidence>
<dbReference type="AlphaFoldDB" id="A0A2V1E0V6"/>
<dbReference type="InterPro" id="IPR052337">
    <property type="entry name" value="SAT4-like"/>
</dbReference>
<gene>
    <name evidence="8" type="ORF">DM02DRAFT_640189</name>
</gene>